<evidence type="ECO:0008006" key="10">
    <source>
        <dbReference type="Google" id="ProtNLM"/>
    </source>
</evidence>
<dbReference type="InterPro" id="IPR002523">
    <property type="entry name" value="MgTranspt_CorA/ZnTranspt_ZntB"/>
</dbReference>
<dbReference type="OMA" id="WTFYETI"/>
<dbReference type="AlphaFoldDB" id="A0A100IPX1"/>
<reference evidence="9" key="1">
    <citation type="journal article" date="2016" name="Genome Announc.">
        <title>Draft genome sequence of Aspergillus niger strain An76.</title>
        <authorList>
            <person name="Gong W."/>
            <person name="Cheng Z."/>
            <person name="Zhang H."/>
            <person name="Liu L."/>
            <person name="Gao P."/>
            <person name="Wang L."/>
        </authorList>
    </citation>
    <scope>NUCLEOTIDE SEQUENCE [LARGE SCALE GENOMIC DNA]</scope>
    <source>
        <strain evidence="9">An76</strain>
    </source>
</reference>
<dbReference type="VEuPathDB" id="FungiDB:M747DRAFT_357033"/>
<feature type="transmembrane region" description="Helical" evidence="7">
    <location>
        <begin position="1038"/>
        <end position="1058"/>
    </location>
</feature>
<dbReference type="Gene3D" id="1.20.58.340">
    <property type="entry name" value="Magnesium transport protein CorA, transmembrane region"/>
    <property type="match status" value="1"/>
</dbReference>
<feature type="transmembrane region" description="Helical" evidence="7">
    <location>
        <begin position="999"/>
        <end position="1023"/>
    </location>
</feature>
<gene>
    <name evidence="8" type="ORF">ABL_07611</name>
</gene>
<dbReference type="InterPro" id="IPR029058">
    <property type="entry name" value="AB_hydrolase_fold"/>
</dbReference>
<keyword evidence="3 7" id="KW-1133">Transmembrane helix</keyword>
<name>A0A100IPX1_ASPNG</name>
<feature type="compositionally biased region" description="Polar residues" evidence="6">
    <location>
        <begin position="452"/>
        <end position="469"/>
    </location>
</feature>
<dbReference type="PANTHER" id="PTHR47685">
    <property type="entry name" value="MAGNESIUM TRANSPORT PROTEIN CORA"/>
    <property type="match status" value="1"/>
</dbReference>
<evidence type="ECO:0000256" key="4">
    <source>
        <dbReference type="ARBA" id="ARBA00023136"/>
    </source>
</evidence>
<accession>A0A100IPX1</accession>
<dbReference type="VEuPathDB" id="FungiDB:ATCC64974_37300"/>
<feature type="compositionally biased region" description="Basic residues" evidence="6">
    <location>
        <begin position="1084"/>
        <end position="1098"/>
    </location>
</feature>
<evidence type="ECO:0000313" key="9">
    <source>
        <dbReference type="Proteomes" id="UP000068243"/>
    </source>
</evidence>
<dbReference type="InterPro" id="IPR045863">
    <property type="entry name" value="CorA_TM1_TM2"/>
</dbReference>
<dbReference type="GO" id="GO:0016020">
    <property type="term" value="C:membrane"/>
    <property type="evidence" value="ECO:0007669"/>
    <property type="project" value="UniProtKB-SubCell"/>
</dbReference>
<keyword evidence="4 7" id="KW-0472">Membrane</keyword>
<dbReference type="EMBL" id="BCMY01000014">
    <property type="protein sequence ID" value="GAQ44950.1"/>
    <property type="molecule type" value="Genomic_DNA"/>
</dbReference>
<protein>
    <recommendedName>
        <fullName evidence="10">DUF676 domain-containing protein</fullName>
    </recommendedName>
</protein>
<dbReference type="Proteomes" id="UP000068243">
    <property type="component" value="Unassembled WGS sequence"/>
</dbReference>
<dbReference type="Pfam" id="PF01544">
    <property type="entry name" value="CorA"/>
    <property type="match status" value="1"/>
</dbReference>
<keyword evidence="2 7" id="KW-0812">Transmembrane</keyword>
<evidence type="ECO:0000256" key="7">
    <source>
        <dbReference type="SAM" id="Phobius"/>
    </source>
</evidence>
<evidence type="ECO:0000313" key="8">
    <source>
        <dbReference type="EMBL" id="GAQ44950.1"/>
    </source>
</evidence>
<comment type="subcellular location">
    <subcellularLocation>
        <location evidence="1">Membrane</location>
        <topology evidence="1">Multi-pass membrane protein</topology>
    </subcellularLocation>
</comment>
<feature type="region of interest" description="Disordered" evidence="6">
    <location>
        <begin position="1069"/>
        <end position="1123"/>
    </location>
</feature>
<evidence type="ECO:0000256" key="2">
    <source>
        <dbReference type="ARBA" id="ARBA00022692"/>
    </source>
</evidence>
<dbReference type="Gene3D" id="3.40.50.1820">
    <property type="entry name" value="alpha/beta hydrolase"/>
    <property type="match status" value="1"/>
</dbReference>
<dbReference type="VEuPathDB" id="FungiDB:An12g04900"/>
<sequence>MAPDNALNGEQPPRIETAVDIVAVPAIGADPRRTWLDEDSQTPWLLTELARCIPTARVLFADHGHLDSQDDLDLLAHRLLKWLLEKRGSTVRTPTSLVPDAEHGPDITLQSLRRPIFFICHSTGGLVAKAALVIASQLTSRLGSILSSCYGIAFLATPHHGSSYLSAPEFTKSIQHLMRLKHRIPPRIQELFKPRHPYLLRLSSEFRAISADIRLWTYLETVDSTLSIADSEAGTTIDMHVPITSIRSGILGFEHEKETPLATDHVGTASFKGQELTTRVGFTDELHESVTVAIRLSKLTDAPLDVDMEVMVQVNGFFEDTARGISDESPLKLWSTKASLREYLANGPSSCLNLRLQKTAGIPASIYDDSSLSSFDSRPTSAHVRASMDGILQPRETPIAEANRPETLPHRPPLKASRSFMGHTSPQIHITEPAVDDYFDVQPESGQDVKMSDSQSQDEIGEASQSETGVGNILPPRYKSFLPIPPPFRDTVDQQRAEMPRKMPRFDQPEPGSEKLLWIHVPYTHTGWVPAILAKACGNHDRQKFLEEFVNDEYWYSNLIRARHLEPHARYVRPDCIHFKDGKPPSPDAVDGQHDPRLALYLHWDTYWNLVQRRKVVEDRLRQGRFRPVPDDISKASLESKLIWRYLGSEPPIHIRRTLDQFGYPNLRSTVARDDDQMLWKRTKKVVNLNDEIKISAEAENSTNTKNTFLDGKVLMVDQLWLWIVDEKTVVTFFPNQEATTAEGKLYEQSNLYSSIYNELNGDLARRFETAGDLASLIVLHAMTVLLDRTLHRDLQILRIFEESISILTEIVTKSFKRFRNRGFNTRPADYNKNAEGRPMSAAERDERDNKVARRNREDLSTLLELRDIVDELSTLLKLLEQQATTVRTMSSYFEHRGCGQAFIEAALSRLEEYRNQVLEMRENASVAQKAVENLLDLKQKQASVDESRLARWEAEVTQDQSRSVMVFTIFTIIFLPLSFFTSLFGINAREWSGEPENLTLGQMLYISGPASFAIIMFALLIAFNERLRETLWRAQKLIIDIVADFLLAPITFLFQWWRRMGRKVKRRRPGYKAGAESENNRPKTNRRGLGKYRRNGKIQRQQSGEDIWSEHEDKMMGGGVGRMGLVDGEVERERMDPYAEKGRGWGGDE</sequence>
<dbReference type="GO" id="GO:0046873">
    <property type="term" value="F:metal ion transmembrane transporter activity"/>
    <property type="evidence" value="ECO:0007669"/>
    <property type="project" value="InterPro"/>
</dbReference>
<dbReference type="VEuPathDB" id="FungiDB:ASPNIDRAFT2_1183054"/>
<dbReference type="SUPFAM" id="SSF53474">
    <property type="entry name" value="alpha/beta-Hydrolases"/>
    <property type="match status" value="1"/>
</dbReference>
<dbReference type="PANTHER" id="PTHR47685:SF1">
    <property type="entry name" value="MAGNESIUM TRANSPORT PROTEIN CORA"/>
    <property type="match status" value="1"/>
</dbReference>
<dbReference type="OrthoDB" id="361039at2759"/>
<feature type="coiled-coil region" evidence="5">
    <location>
        <begin position="863"/>
        <end position="931"/>
    </location>
</feature>
<comment type="caution">
    <text evidence="8">The sequence shown here is derived from an EMBL/GenBank/DDBJ whole genome shotgun (WGS) entry which is preliminary data.</text>
</comment>
<evidence type="ECO:0000256" key="6">
    <source>
        <dbReference type="SAM" id="MobiDB-lite"/>
    </source>
</evidence>
<dbReference type="InterPro" id="IPR050829">
    <property type="entry name" value="CorA_MIT"/>
</dbReference>
<evidence type="ECO:0000256" key="3">
    <source>
        <dbReference type="ARBA" id="ARBA00022989"/>
    </source>
</evidence>
<keyword evidence="5" id="KW-0175">Coiled coil</keyword>
<feature type="region of interest" description="Disordered" evidence="6">
    <location>
        <begin position="444"/>
        <end position="473"/>
    </location>
</feature>
<proteinExistence type="predicted"/>
<feature type="region of interest" description="Disordered" evidence="6">
    <location>
        <begin position="827"/>
        <end position="850"/>
    </location>
</feature>
<evidence type="ECO:0000256" key="5">
    <source>
        <dbReference type="SAM" id="Coils"/>
    </source>
</evidence>
<organism evidence="8 9">
    <name type="scientific">Aspergillus niger</name>
    <dbReference type="NCBI Taxonomy" id="5061"/>
    <lineage>
        <taxon>Eukaryota</taxon>
        <taxon>Fungi</taxon>
        <taxon>Dikarya</taxon>
        <taxon>Ascomycota</taxon>
        <taxon>Pezizomycotina</taxon>
        <taxon>Eurotiomycetes</taxon>
        <taxon>Eurotiomycetidae</taxon>
        <taxon>Eurotiales</taxon>
        <taxon>Aspergillaceae</taxon>
        <taxon>Aspergillus</taxon>
        <taxon>Aspergillus subgen. Circumdati</taxon>
    </lineage>
</organism>
<dbReference type="SUPFAM" id="SSF144083">
    <property type="entry name" value="Magnesium transport protein CorA, transmembrane region"/>
    <property type="match status" value="1"/>
</dbReference>
<evidence type="ECO:0000256" key="1">
    <source>
        <dbReference type="ARBA" id="ARBA00004141"/>
    </source>
</evidence>
<feature type="transmembrane region" description="Helical" evidence="7">
    <location>
        <begin position="965"/>
        <end position="987"/>
    </location>
</feature>